<dbReference type="Pfam" id="PF00462">
    <property type="entry name" value="Glutaredoxin"/>
    <property type="match status" value="1"/>
</dbReference>
<dbReference type="AlphaFoldDB" id="A0A8B6D9N0"/>
<dbReference type="InterPro" id="IPR042797">
    <property type="entry name" value="GRXCR1"/>
</dbReference>
<evidence type="ECO:0000313" key="3">
    <source>
        <dbReference type="Proteomes" id="UP000596742"/>
    </source>
</evidence>
<proteinExistence type="predicted"/>
<dbReference type="Pfam" id="PF23733">
    <property type="entry name" value="GRXCR1-2_C"/>
    <property type="match status" value="1"/>
</dbReference>
<organism evidence="2 3">
    <name type="scientific">Mytilus galloprovincialis</name>
    <name type="common">Mediterranean mussel</name>
    <dbReference type="NCBI Taxonomy" id="29158"/>
    <lineage>
        <taxon>Eukaryota</taxon>
        <taxon>Metazoa</taxon>
        <taxon>Spiralia</taxon>
        <taxon>Lophotrochozoa</taxon>
        <taxon>Mollusca</taxon>
        <taxon>Bivalvia</taxon>
        <taxon>Autobranchia</taxon>
        <taxon>Pteriomorphia</taxon>
        <taxon>Mytilida</taxon>
        <taxon>Mytiloidea</taxon>
        <taxon>Mytilidae</taxon>
        <taxon>Mytilinae</taxon>
        <taxon>Mytilus</taxon>
    </lineage>
</organism>
<dbReference type="InterPro" id="IPR036249">
    <property type="entry name" value="Thioredoxin-like_sf"/>
</dbReference>
<dbReference type="CDD" id="cd03031">
    <property type="entry name" value="GRX_GRX_like"/>
    <property type="match status" value="1"/>
</dbReference>
<dbReference type="GO" id="GO:0007605">
    <property type="term" value="P:sensory perception of sound"/>
    <property type="evidence" value="ECO:0007669"/>
    <property type="project" value="InterPro"/>
</dbReference>
<dbReference type="Gene3D" id="3.40.30.10">
    <property type="entry name" value="Glutaredoxin"/>
    <property type="match status" value="1"/>
</dbReference>
<dbReference type="Proteomes" id="UP000596742">
    <property type="component" value="Unassembled WGS sequence"/>
</dbReference>
<evidence type="ECO:0000313" key="2">
    <source>
        <dbReference type="EMBL" id="VDI16647.1"/>
    </source>
</evidence>
<accession>A0A8B6D9N0</accession>
<dbReference type="PANTHER" id="PTHR46990:SF1">
    <property type="entry name" value="GLUTAREDOXIN DOMAIN-CONTAINING CYSTEINE-RICH PROTEIN 1"/>
    <property type="match status" value="1"/>
</dbReference>
<protein>
    <submittedName>
        <fullName evidence="2">Glutaredoxin domain-containing cysteine-rich protein 1</fullName>
    </submittedName>
</protein>
<sequence length="309" mass="35701">MKTNNLDSSGVCVTPLSKHKKFTGLQRSQSEASFNLDYNRVDERKYCKLGRNGYTDAELENHVKHLSLNGINGNGTLPFYLDLESGDGSTEKTFAGRRNVLDPSSLQEKQILSRKGSVRGLKNRVRAGINTFMREAPDNTIDEEEWRKIREQEIGKIVIYTTSMTVVRQTHERCKIVKKILQNHMVRYEEKDLFMNSENQKELMERLGSNEISLPQVFADGNLLGSEDELEKLNEIGELKKILEHFEKINVRSHCEKCGGYRYIPCIHCHGSKKSLKRNFFTEEFYSLRCMQCDENGLQRCDMCLDQQE</sequence>
<feature type="domain" description="Glutaredoxin" evidence="1">
    <location>
        <begin position="157"/>
        <end position="223"/>
    </location>
</feature>
<comment type="caution">
    <text evidence="2">The sequence shown here is derived from an EMBL/GenBank/DDBJ whole genome shotgun (WGS) entry which is preliminary data.</text>
</comment>
<dbReference type="PANTHER" id="PTHR46990">
    <property type="entry name" value="GLUTAREDOXIN DOMAIN-CONTAINING CYSTEINE-RICH PROTEIN 1"/>
    <property type="match status" value="1"/>
</dbReference>
<keyword evidence="3" id="KW-1185">Reference proteome</keyword>
<name>A0A8B6D9N0_MYTGA</name>
<gene>
    <name evidence="2" type="ORF">MGAL_10B025155</name>
</gene>
<evidence type="ECO:0000259" key="1">
    <source>
        <dbReference type="Pfam" id="PF00462"/>
    </source>
</evidence>
<dbReference type="OrthoDB" id="423313at2759"/>
<dbReference type="EMBL" id="UYJE01003117">
    <property type="protein sequence ID" value="VDI16647.1"/>
    <property type="molecule type" value="Genomic_DNA"/>
</dbReference>
<dbReference type="InterPro" id="IPR002109">
    <property type="entry name" value="Glutaredoxin"/>
</dbReference>
<dbReference type="PROSITE" id="PS51354">
    <property type="entry name" value="GLUTAREDOXIN_2"/>
    <property type="match status" value="1"/>
</dbReference>
<dbReference type="SUPFAM" id="SSF52833">
    <property type="entry name" value="Thioredoxin-like"/>
    <property type="match status" value="1"/>
</dbReference>
<reference evidence="2" key="1">
    <citation type="submission" date="2018-11" db="EMBL/GenBank/DDBJ databases">
        <authorList>
            <person name="Alioto T."/>
            <person name="Alioto T."/>
        </authorList>
    </citation>
    <scope>NUCLEOTIDE SEQUENCE</scope>
</reference>